<dbReference type="Pfam" id="PF00026">
    <property type="entry name" value="Asp"/>
    <property type="match status" value="1"/>
</dbReference>
<dbReference type="Gene3D" id="2.40.70.10">
    <property type="entry name" value="Acid Proteases"/>
    <property type="match status" value="2"/>
</dbReference>
<evidence type="ECO:0000313" key="4">
    <source>
        <dbReference type="EMBL" id="KAK7419380.1"/>
    </source>
</evidence>
<evidence type="ECO:0000313" key="5">
    <source>
        <dbReference type="Proteomes" id="UP001498476"/>
    </source>
</evidence>
<dbReference type="PRINTS" id="PR00792">
    <property type="entry name" value="PEPSIN"/>
</dbReference>
<keyword evidence="5" id="KW-1185">Reference proteome</keyword>
<reference evidence="4 5" key="1">
    <citation type="journal article" date="2025" name="Microbiol. Resour. Announc.">
        <title>Draft genome sequences for Neonectria magnoliae and Neonectria punicea, canker pathogens of Liriodendron tulipifera and Acer saccharum in West Virginia.</title>
        <authorList>
            <person name="Petronek H.M."/>
            <person name="Kasson M.T."/>
            <person name="Metheny A.M."/>
            <person name="Stauder C.M."/>
            <person name="Lovett B."/>
            <person name="Lynch S.C."/>
            <person name="Garnas J.R."/>
            <person name="Kasson L.R."/>
            <person name="Stajich J.E."/>
        </authorList>
    </citation>
    <scope>NUCLEOTIDE SEQUENCE [LARGE SCALE GENOMIC DNA]</scope>
    <source>
        <strain evidence="4 5">NRRL 64653</strain>
    </source>
</reference>
<protein>
    <recommendedName>
        <fullName evidence="3">Peptidase A1 domain-containing protein</fullName>
    </recommendedName>
</protein>
<dbReference type="PANTHER" id="PTHR47966:SF65">
    <property type="entry name" value="ASPARTIC-TYPE ENDOPEPTIDASE"/>
    <property type="match status" value="1"/>
</dbReference>
<dbReference type="PROSITE" id="PS51767">
    <property type="entry name" value="PEPTIDASE_A1"/>
    <property type="match status" value="1"/>
</dbReference>
<gene>
    <name evidence="4" type="ORF">QQX98_003332</name>
</gene>
<comment type="caution">
    <text evidence="4">The sequence shown here is derived from an EMBL/GenBank/DDBJ whole genome shotgun (WGS) entry which is preliminary data.</text>
</comment>
<accession>A0ABR1HE35</accession>
<feature type="domain" description="Peptidase A1" evidence="3">
    <location>
        <begin position="70"/>
        <end position="396"/>
    </location>
</feature>
<feature type="signal peptide" evidence="2">
    <location>
        <begin position="1"/>
        <end position="21"/>
    </location>
</feature>
<dbReference type="Proteomes" id="UP001498476">
    <property type="component" value="Unassembled WGS sequence"/>
</dbReference>
<evidence type="ECO:0000256" key="1">
    <source>
        <dbReference type="ARBA" id="ARBA00007447"/>
    </source>
</evidence>
<dbReference type="EMBL" id="JAZAVJ010000038">
    <property type="protein sequence ID" value="KAK7419380.1"/>
    <property type="molecule type" value="Genomic_DNA"/>
</dbReference>
<evidence type="ECO:0000256" key="2">
    <source>
        <dbReference type="SAM" id="SignalP"/>
    </source>
</evidence>
<feature type="chain" id="PRO_5045402895" description="Peptidase A1 domain-containing protein" evidence="2">
    <location>
        <begin position="22"/>
        <end position="531"/>
    </location>
</feature>
<dbReference type="InterPro" id="IPR021109">
    <property type="entry name" value="Peptidase_aspartic_dom_sf"/>
</dbReference>
<sequence>MRWTTWAPALAVLGAGSCVRAVNFPRAVSGKGFLSVPVGTVDKPKKDGKGKRADEEGTILQRLENMDFFYAAEIDIGEPPQSVVVLVDTGSNELWVNPECENAPSQSQYSQCVGFGEYDPDKSETPPIGPFGRETINYGDASDPTTHTSATIRYYTDTLTFGDSQILNQTFGIVVQSDGISQGIMGLSPDLEGGFDSDKPYTLLLSSMAEQGLIESRVFSLDLRHSESSTGAVIYGGLDRSKFIGALEPVDIVRGEGGEYRLAVHLTSLGVTIDESEEFDLDEADTNVMLDSGTTITRMHYSAAYPILQALDAEDDGEGFYLTRCAYRDRPGSVDFGFGRKIIQVPFSDFILDIGGSDTWCYIGLVVTTDQQILGDSVLRAGYFIFDWDNEQVHVAQAANCGKDDIVAIGSGTDAVPDVTGNCDESDATATGSDDATSASEQLSRTATLPTKAYTTTFVITSCPMFDMDCETGVTTTQTIGPARATVTVTAAASATDSSDDDDDDSAAVQTRPMAWVFAVLGAFAIGYNLV</sequence>
<name>A0ABR1HE35_9HYPO</name>
<evidence type="ECO:0000259" key="3">
    <source>
        <dbReference type="PROSITE" id="PS51767"/>
    </source>
</evidence>
<comment type="similarity">
    <text evidence="1">Belongs to the peptidase A1 family.</text>
</comment>
<dbReference type="SUPFAM" id="SSF50630">
    <property type="entry name" value="Acid proteases"/>
    <property type="match status" value="1"/>
</dbReference>
<dbReference type="InterPro" id="IPR033121">
    <property type="entry name" value="PEPTIDASE_A1"/>
</dbReference>
<proteinExistence type="inferred from homology"/>
<keyword evidence="2" id="KW-0732">Signal</keyword>
<dbReference type="PANTHER" id="PTHR47966">
    <property type="entry name" value="BETA-SITE APP-CLEAVING ENZYME, ISOFORM A-RELATED"/>
    <property type="match status" value="1"/>
</dbReference>
<organism evidence="4 5">
    <name type="scientific">Neonectria punicea</name>
    <dbReference type="NCBI Taxonomy" id="979145"/>
    <lineage>
        <taxon>Eukaryota</taxon>
        <taxon>Fungi</taxon>
        <taxon>Dikarya</taxon>
        <taxon>Ascomycota</taxon>
        <taxon>Pezizomycotina</taxon>
        <taxon>Sordariomycetes</taxon>
        <taxon>Hypocreomycetidae</taxon>
        <taxon>Hypocreales</taxon>
        <taxon>Nectriaceae</taxon>
        <taxon>Neonectria</taxon>
    </lineage>
</organism>
<dbReference type="PROSITE" id="PS51257">
    <property type="entry name" value="PROKAR_LIPOPROTEIN"/>
    <property type="match status" value="1"/>
</dbReference>
<dbReference type="InterPro" id="IPR001461">
    <property type="entry name" value="Aspartic_peptidase_A1"/>
</dbReference>